<evidence type="ECO:0000313" key="3">
    <source>
        <dbReference type="EMBL" id="CED93539.1"/>
    </source>
</evidence>
<dbReference type="SUPFAM" id="SSF53187">
    <property type="entry name" value="Zn-dependent exopeptidases"/>
    <property type="match status" value="1"/>
</dbReference>
<dbReference type="GO" id="GO:0004177">
    <property type="term" value="F:aminopeptidase activity"/>
    <property type="evidence" value="ECO:0007669"/>
    <property type="project" value="UniProtKB-KW"/>
</dbReference>
<evidence type="ECO:0000313" key="4">
    <source>
        <dbReference type="Proteomes" id="UP000245622"/>
    </source>
</evidence>
<gene>
    <name evidence="3" type="ORF">CRIB_787</name>
</gene>
<dbReference type="AlphaFoldDB" id="A0A1V1I081"/>
<keyword evidence="3" id="KW-0645">Protease</keyword>
<dbReference type="GeneID" id="82204968"/>
<keyword evidence="3" id="KW-0378">Hydrolase</keyword>
<keyword evidence="4" id="KW-1185">Reference proteome</keyword>
<keyword evidence="1" id="KW-0732">Signal</keyword>
<protein>
    <submittedName>
        <fullName evidence="3">Aminopeptidase, M28 family</fullName>
    </submittedName>
</protein>
<dbReference type="Proteomes" id="UP000245622">
    <property type="component" value="Chromosome 1"/>
</dbReference>
<dbReference type="InterPro" id="IPR045175">
    <property type="entry name" value="M28_fam"/>
</dbReference>
<dbReference type="EMBL" id="LN555523">
    <property type="protein sequence ID" value="CED93539.1"/>
    <property type="molecule type" value="Genomic_DNA"/>
</dbReference>
<organism evidence="3 4">
    <name type="scientific">Romboutsia ilealis</name>
    <dbReference type="NCBI Taxonomy" id="1115758"/>
    <lineage>
        <taxon>Bacteria</taxon>
        <taxon>Bacillati</taxon>
        <taxon>Bacillota</taxon>
        <taxon>Clostridia</taxon>
        <taxon>Peptostreptococcales</taxon>
        <taxon>Peptostreptococcaceae</taxon>
        <taxon>Romboutsia</taxon>
    </lineage>
</organism>
<dbReference type="GO" id="GO:0008235">
    <property type="term" value="F:metalloexopeptidase activity"/>
    <property type="evidence" value="ECO:0007669"/>
    <property type="project" value="InterPro"/>
</dbReference>
<dbReference type="PANTHER" id="PTHR12147">
    <property type="entry name" value="METALLOPEPTIDASE M28 FAMILY MEMBER"/>
    <property type="match status" value="1"/>
</dbReference>
<dbReference type="KEGG" id="ril:CRIB_787"/>
<name>A0A1V1I081_9FIRM</name>
<evidence type="ECO:0000256" key="1">
    <source>
        <dbReference type="SAM" id="SignalP"/>
    </source>
</evidence>
<dbReference type="GO" id="GO:0006508">
    <property type="term" value="P:proteolysis"/>
    <property type="evidence" value="ECO:0007669"/>
    <property type="project" value="InterPro"/>
</dbReference>
<feature type="chain" id="PRO_5039529593" evidence="1">
    <location>
        <begin position="25"/>
        <end position="339"/>
    </location>
</feature>
<dbReference type="Gene3D" id="3.40.630.10">
    <property type="entry name" value="Zn peptidases"/>
    <property type="match status" value="1"/>
</dbReference>
<feature type="domain" description="Peptidase M28" evidence="2">
    <location>
        <begin position="136"/>
        <end position="303"/>
    </location>
</feature>
<keyword evidence="3" id="KW-0031">Aminopeptidase</keyword>
<accession>A0A1V1I081</accession>
<dbReference type="PANTHER" id="PTHR12147:SF26">
    <property type="entry name" value="PEPTIDASE M28 DOMAIN-CONTAINING PROTEIN"/>
    <property type="match status" value="1"/>
</dbReference>
<dbReference type="RefSeq" id="WP_180703245.1">
    <property type="nucleotide sequence ID" value="NZ_CAPWPQ010000031.1"/>
</dbReference>
<evidence type="ECO:0000259" key="2">
    <source>
        <dbReference type="Pfam" id="PF04389"/>
    </source>
</evidence>
<proteinExistence type="predicted"/>
<dbReference type="InterPro" id="IPR007484">
    <property type="entry name" value="Peptidase_M28"/>
</dbReference>
<feature type="signal peptide" evidence="1">
    <location>
        <begin position="1"/>
        <end position="24"/>
    </location>
</feature>
<reference evidence="3 4" key="1">
    <citation type="submission" date="2014-04" db="EMBL/GenBank/DDBJ databases">
        <authorList>
            <person name="Hornung B.V."/>
        </authorList>
    </citation>
    <scope>NUCLEOTIDE SEQUENCE [LARGE SCALE GENOMIC DNA]</scope>
    <source>
        <strain evidence="3 4">CRIB</strain>
    </source>
</reference>
<sequence>MSKKTFMKLSLCFSLILISFSLNGCSTLKDRSISKEEIKIEDEKVETQIMVDEEEILSTIEDLALQVRKFGTEGEKISADKLKSKLESYGYDVDFQDFEVFDMGDNIREYIHSEDVNIFFNLNPTNSTSSIGTARNIIAKSKDFDVNKKTLYLSAHYDTTSGTTGVYDNATGVSAVVEIARNLQNYKNDEINIVYTIFSAEEYFKSGSRYYLSQLSNAEKDNIIGAINIDMIGYEGFEYPELKTVGPIEIILMQEDNNTLSDAFNNQFNEKYNINSELGGMSDDLSFSKLGIPTIYFADENFMTGFNIEQESTNIQLEPVKVNAIYSFCEDIVEFVKNL</sequence>
<dbReference type="Pfam" id="PF04389">
    <property type="entry name" value="Peptidase_M28"/>
    <property type="match status" value="1"/>
</dbReference>